<evidence type="ECO:0000256" key="1">
    <source>
        <dbReference type="SAM" id="SignalP"/>
    </source>
</evidence>
<dbReference type="EMBL" id="JACDQQ010002850">
    <property type="protein sequence ID" value="MBA0089132.1"/>
    <property type="molecule type" value="Genomic_DNA"/>
</dbReference>
<evidence type="ECO:0000313" key="3">
    <source>
        <dbReference type="Proteomes" id="UP000567293"/>
    </source>
</evidence>
<keyword evidence="1" id="KW-0732">Signal</keyword>
<reference evidence="2" key="1">
    <citation type="submission" date="2020-06" db="EMBL/GenBank/DDBJ databases">
        <title>Legume-microbial interactions unlock mineral nutrients during tropical forest succession.</title>
        <authorList>
            <person name="Epihov D.Z."/>
        </authorList>
    </citation>
    <scope>NUCLEOTIDE SEQUENCE [LARGE SCALE GENOMIC DNA]</scope>
    <source>
        <strain evidence="2">Pan2503</strain>
    </source>
</reference>
<dbReference type="AlphaFoldDB" id="A0A7V8T0X2"/>
<organism evidence="2 3">
    <name type="scientific">Candidatus Acidiferrum panamense</name>
    <dbReference type="NCBI Taxonomy" id="2741543"/>
    <lineage>
        <taxon>Bacteria</taxon>
        <taxon>Pseudomonadati</taxon>
        <taxon>Acidobacteriota</taxon>
        <taxon>Terriglobia</taxon>
        <taxon>Candidatus Acidiferrales</taxon>
        <taxon>Candidatus Acidiferrum</taxon>
    </lineage>
</organism>
<feature type="chain" id="PRO_5030668475" evidence="1">
    <location>
        <begin position="20"/>
        <end position="129"/>
    </location>
</feature>
<accession>A0A7V8T0X2</accession>
<evidence type="ECO:0000313" key="2">
    <source>
        <dbReference type="EMBL" id="MBA0089132.1"/>
    </source>
</evidence>
<dbReference type="Proteomes" id="UP000567293">
    <property type="component" value="Unassembled WGS sequence"/>
</dbReference>
<name>A0A7V8T0X2_9BACT</name>
<proteinExistence type="predicted"/>
<sequence>MRISLVVIAVAFLVAATLADDQATSLAEARTAVEANLKTREGKTYDEKLGKEFMEKHLSTMKQCAQRAGNDLESFWILMKLDKDGAVKDVLLHPATKLGACAKETLLKATFSPPPRAAYWVSVYMKLTH</sequence>
<feature type="signal peptide" evidence="1">
    <location>
        <begin position="1"/>
        <end position="19"/>
    </location>
</feature>
<protein>
    <submittedName>
        <fullName evidence="2">Uncharacterized protein</fullName>
    </submittedName>
</protein>
<keyword evidence="3" id="KW-1185">Reference proteome</keyword>
<comment type="caution">
    <text evidence="2">The sequence shown here is derived from an EMBL/GenBank/DDBJ whole genome shotgun (WGS) entry which is preliminary data.</text>
</comment>
<gene>
    <name evidence="2" type="ORF">HRJ53_29430</name>
</gene>